<reference evidence="3 4" key="1">
    <citation type="journal article" date="2014" name="Genome Announc.">
        <title>Draft Genome Sequences of Two Vibrionaceae Species, Vibrio ponticus C121 and Photobacterium aphoticum C119, Isolated as Coral Reef Microbiota.</title>
        <authorList>
            <person name="Al-saari N."/>
            <person name="Meirelles P.M."/>
            <person name="Mino S."/>
            <person name="Suda W."/>
            <person name="Oshima K."/>
            <person name="Hattori M."/>
            <person name="Ohkuma M."/>
            <person name="Thompson F.L."/>
            <person name="Gomez-Gil B."/>
            <person name="Sawabe T."/>
            <person name="Sawabe T."/>
        </authorList>
    </citation>
    <scope>NUCLEOTIDE SEQUENCE [LARGE SCALE GENOMIC DNA]</scope>
    <source>
        <strain evidence="3 4">JCM 19237</strain>
    </source>
</reference>
<gene>
    <name evidence="3" type="ORF">JCM19237_350</name>
</gene>
<dbReference type="Proteomes" id="UP000029227">
    <property type="component" value="Unassembled WGS sequence"/>
</dbReference>
<proteinExistence type="predicted"/>
<feature type="compositionally biased region" description="Polar residues" evidence="1">
    <location>
        <begin position="198"/>
        <end position="207"/>
    </location>
</feature>
<feature type="compositionally biased region" description="Polar residues" evidence="1">
    <location>
        <begin position="165"/>
        <end position="182"/>
    </location>
</feature>
<feature type="domain" description="Defence against restriction A N-terminal" evidence="2">
    <location>
        <begin position="17"/>
        <end position="109"/>
    </location>
</feature>
<dbReference type="EMBL" id="BBMN01000020">
    <property type="protein sequence ID" value="GAL07970.1"/>
    <property type="molecule type" value="Genomic_DNA"/>
</dbReference>
<protein>
    <submittedName>
        <fullName evidence="3">Phage protein</fullName>
    </submittedName>
</protein>
<evidence type="ECO:0000313" key="3">
    <source>
        <dbReference type="EMBL" id="GAL07970.1"/>
    </source>
</evidence>
<dbReference type="InterPro" id="IPR041140">
    <property type="entry name" value="DarA_N"/>
</dbReference>
<feature type="compositionally biased region" description="Polar residues" evidence="1">
    <location>
        <begin position="126"/>
        <end position="136"/>
    </location>
</feature>
<accession>A0A090QXR0</accession>
<evidence type="ECO:0000313" key="4">
    <source>
        <dbReference type="Proteomes" id="UP000029227"/>
    </source>
</evidence>
<dbReference type="AlphaFoldDB" id="A0A090QXR0"/>
<organism evidence="3 4">
    <name type="scientific">Photobacterium aphoticum</name>
    <dbReference type="NCBI Taxonomy" id="754436"/>
    <lineage>
        <taxon>Bacteria</taxon>
        <taxon>Pseudomonadati</taxon>
        <taxon>Pseudomonadota</taxon>
        <taxon>Gammaproteobacteria</taxon>
        <taxon>Vibrionales</taxon>
        <taxon>Vibrionaceae</taxon>
        <taxon>Photobacterium</taxon>
    </lineage>
</organism>
<dbReference type="STRING" id="754436.JCM19237_350"/>
<feature type="region of interest" description="Disordered" evidence="1">
    <location>
        <begin position="122"/>
        <end position="207"/>
    </location>
</feature>
<evidence type="ECO:0000256" key="1">
    <source>
        <dbReference type="SAM" id="MobiDB-lite"/>
    </source>
</evidence>
<feature type="compositionally biased region" description="Basic and acidic residues" evidence="1">
    <location>
        <begin position="186"/>
        <end position="197"/>
    </location>
</feature>
<dbReference type="Pfam" id="PF18788">
    <property type="entry name" value="DarA_N"/>
    <property type="match status" value="1"/>
</dbReference>
<sequence>MSKGNGRRQTAYTVVDFDNVTEQGLKSLLDDLKRAGSPVSDVEANNRKAKKDMVYVKKAKLFFENGQTATLFIGDQGDIYQLVVNGKKTPLPDAKNERQFAQGLNKILERGQEAFDKSQLRKAKQVKNTSTTQPASRSLKKRAEEARQHIATLQQNKTDMDAALSSAQAEKSTSQDQVNKLTATLEAEKQETKDLKQQIDNMQESMH</sequence>
<comment type="caution">
    <text evidence="3">The sequence shown here is derived from an EMBL/GenBank/DDBJ whole genome shotgun (WGS) entry which is preliminary data.</text>
</comment>
<evidence type="ECO:0000259" key="2">
    <source>
        <dbReference type="Pfam" id="PF18788"/>
    </source>
</evidence>
<name>A0A090QXR0_9GAMM</name>